<dbReference type="PANTHER" id="PTHR43008:SF4">
    <property type="entry name" value="CHAIN DEHYDROGENASE, PUTATIVE (AFU_ORTHOLOGUE AFUA_4G08710)-RELATED"/>
    <property type="match status" value="1"/>
</dbReference>
<proteinExistence type="inferred from homology"/>
<name>A0AB38TIT4_9HYPH</name>
<dbReference type="AlphaFoldDB" id="A0AB38TIT4"/>
<dbReference type="GO" id="GO:0050664">
    <property type="term" value="F:oxidoreductase activity, acting on NAD(P)H, oxygen as acceptor"/>
    <property type="evidence" value="ECO:0007669"/>
    <property type="project" value="TreeGrafter"/>
</dbReference>
<accession>A0AB38TIT4</accession>
<dbReference type="CDD" id="cd05233">
    <property type="entry name" value="SDR_c"/>
    <property type="match status" value="1"/>
</dbReference>
<dbReference type="RefSeq" id="WP_024504883.1">
    <property type="nucleotide sequence ID" value="NZ_CP088147.1"/>
</dbReference>
<dbReference type="SMART" id="SM00822">
    <property type="entry name" value="PKS_KR"/>
    <property type="match status" value="1"/>
</dbReference>
<dbReference type="Proteomes" id="UP001060070">
    <property type="component" value="Chromosome"/>
</dbReference>
<dbReference type="InterPro" id="IPR002347">
    <property type="entry name" value="SDR_fam"/>
</dbReference>
<comment type="similarity">
    <text evidence="1">Belongs to the short-chain dehydrogenases/reductases (SDR) family.</text>
</comment>
<dbReference type="FunFam" id="3.40.50.720:FF:000084">
    <property type="entry name" value="Short-chain dehydrogenase reductase"/>
    <property type="match status" value="1"/>
</dbReference>
<evidence type="ECO:0000256" key="2">
    <source>
        <dbReference type="ARBA" id="ARBA00023002"/>
    </source>
</evidence>
<feature type="domain" description="Ketoreductase" evidence="3">
    <location>
        <begin position="6"/>
        <end position="171"/>
    </location>
</feature>
<dbReference type="EMBL" id="CP088147">
    <property type="protein sequence ID" value="UTU54418.1"/>
    <property type="molecule type" value="Genomic_DNA"/>
</dbReference>
<reference evidence="4 5" key="1">
    <citation type="journal article" date="2022" name="Microbiol. Resour. Announc.">
        <title>Complete Genome Sequence of Mesorhizobium ciceri Strain R30, a Rhizobium Used as a Commercial Inoculant for Chickpea in Argentina.</title>
        <authorList>
            <person name="Foresto E."/>
            <person name="Revale S."/>
            <person name="Primo E."/>
            <person name="Nievas F."/>
            <person name="Carezzano E."/>
            <person name="Puente M."/>
            <person name="Alzari P."/>
            <person name="Mart M."/>
            <person name="Ben-Assaya M."/>
            <person name="Mornico D."/>
            <person name="Santoro M."/>
            <person name="Mart F."/>
            <person name="Giordano W."/>
            <person name="Bogino P."/>
        </authorList>
    </citation>
    <scope>NUCLEOTIDE SEQUENCE [LARGE SCALE GENOMIC DNA]</scope>
    <source>
        <strain evidence="4 5">R30</strain>
    </source>
</reference>
<dbReference type="PRINTS" id="PR00080">
    <property type="entry name" value="SDRFAMILY"/>
</dbReference>
<evidence type="ECO:0000259" key="3">
    <source>
        <dbReference type="SMART" id="SM00822"/>
    </source>
</evidence>
<organism evidence="4 5">
    <name type="scientific">Mesorhizobium ciceri</name>
    <dbReference type="NCBI Taxonomy" id="39645"/>
    <lineage>
        <taxon>Bacteria</taxon>
        <taxon>Pseudomonadati</taxon>
        <taxon>Pseudomonadota</taxon>
        <taxon>Alphaproteobacteria</taxon>
        <taxon>Hyphomicrobiales</taxon>
        <taxon>Phyllobacteriaceae</taxon>
        <taxon>Mesorhizobium</taxon>
    </lineage>
</organism>
<dbReference type="PRINTS" id="PR00081">
    <property type="entry name" value="GDHRDH"/>
</dbReference>
<dbReference type="InterPro" id="IPR036291">
    <property type="entry name" value="NAD(P)-bd_dom_sf"/>
</dbReference>
<keyword evidence="2" id="KW-0560">Oxidoreductase</keyword>
<dbReference type="SUPFAM" id="SSF51735">
    <property type="entry name" value="NAD(P)-binding Rossmann-fold domains"/>
    <property type="match status" value="1"/>
</dbReference>
<evidence type="ECO:0000313" key="5">
    <source>
        <dbReference type="Proteomes" id="UP001060070"/>
    </source>
</evidence>
<dbReference type="InterPro" id="IPR057326">
    <property type="entry name" value="KR_dom"/>
</dbReference>
<keyword evidence="5" id="KW-1185">Reference proteome</keyword>
<sequence length="248" mass="25291">MRLAGKTALITGGTSGIGLAAARTFVREGARVALCARDGKKAQALAAELGPGSVGVHMDVSDLDSIAAGAVLASEALGGIDIVFANAGITVFKPFADWTGEDFDKLFAVNTKGQFFTVQKAAPFMRDCGVVILTGSIAAKTGQPNMALYAASKAPALALAKAISADLLSRRIRVFCLSPGPTKTAVFTSEGPFANGAEKALATVQARVPIGRAADPSEQAEVALFLASDASSFMLGTEIVVDGGKSQL</sequence>
<dbReference type="Gene3D" id="3.40.50.720">
    <property type="entry name" value="NAD(P)-binding Rossmann-like Domain"/>
    <property type="match status" value="1"/>
</dbReference>
<evidence type="ECO:0000313" key="4">
    <source>
        <dbReference type="EMBL" id="UTU54418.1"/>
    </source>
</evidence>
<protein>
    <submittedName>
        <fullName evidence="4">SDR family oxidoreductase</fullName>
    </submittedName>
</protein>
<dbReference type="PANTHER" id="PTHR43008">
    <property type="entry name" value="BENZIL REDUCTASE"/>
    <property type="match status" value="1"/>
</dbReference>
<evidence type="ECO:0000256" key="1">
    <source>
        <dbReference type="ARBA" id="ARBA00006484"/>
    </source>
</evidence>
<gene>
    <name evidence="4" type="ORF">LRP29_13940</name>
</gene>
<dbReference type="Pfam" id="PF13561">
    <property type="entry name" value="adh_short_C2"/>
    <property type="match status" value="1"/>
</dbReference>